<dbReference type="AlphaFoldDB" id="A0A7Z7YGI3"/>
<evidence type="ECO:0000313" key="2">
    <source>
        <dbReference type="Proteomes" id="UP000294145"/>
    </source>
</evidence>
<sequence length="130" mass="14667">MFDFFCVILPKFSYPNNPLCNTQLLNYLPNSTLVLFCQITDISLFAEQSIALALNCHKLDFDHLFAEQNSSNSQAPFLKSIKLTSHINNSPRLSIRRIYCLTLNLFLHSASKLLGFVDVRSVSDSSCQSS</sequence>
<gene>
    <name evidence="1" type="ORF">EYB64_03745</name>
</gene>
<comment type="caution">
    <text evidence="1">The sequence shown here is derived from an EMBL/GenBank/DDBJ whole genome shotgun (WGS) entry which is preliminary data.</text>
</comment>
<evidence type="ECO:0000313" key="1">
    <source>
        <dbReference type="EMBL" id="TBM45429.1"/>
    </source>
</evidence>
<accession>A0A7Z7YGI3</accession>
<dbReference type="Proteomes" id="UP000294145">
    <property type="component" value="Unassembled WGS sequence"/>
</dbReference>
<dbReference type="EMBL" id="SISP01000003">
    <property type="protein sequence ID" value="TBM45429.1"/>
    <property type="molecule type" value="Genomic_DNA"/>
</dbReference>
<reference evidence="1 2" key="1">
    <citation type="submission" date="2019-02" db="EMBL/GenBank/DDBJ databases">
        <title>Genomic plasticity associated with the antimicrobial resistance in Vibrio cholerae.</title>
        <authorList>
            <person name="Verma J."/>
            <person name="Bag S."/>
            <person name="Saha B."/>
            <person name="Kumar P."/>
            <person name="Ghosh T.S."/>
            <person name="Dayal M."/>
            <person name="Senapati T."/>
            <person name="Mehra S."/>
            <person name="Dey P."/>
            <person name="Desigamani A."/>
            <person name="Kumar D."/>
            <person name="Rana P."/>
            <person name="Kumar B."/>
            <person name="Maiti T.K."/>
            <person name="Sharma N.C."/>
            <person name="Bhadra R.K."/>
            <person name="Mutreja A."/>
            <person name="Nair G.B."/>
            <person name="Ramamurthy T."/>
            <person name="Das B."/>
        </authorList>
    </citation>
    <scope>NUCLEOTIDE SEQUENCE [LARGE SCALE GENOMIC DNA]</scope>
    <source>
        <strain evidence="1 2">IDH06781</strain>
    </source>
</reference>
<protein>
    <submittedName>
        <fullName evidence="1">Uncharacterized protein</fullName>
    </submittedName>
</protein>
<organism evidence="1 2">
    <name type="scientific">Vibrio cholerae</name>
    <dbReference type="NCBI Taxonomy" id="666"/>
    <lineage>
        <taxon>Bacteria</taxon>
        <taxon>Pseudomonadati</taxon>
        <taxon>Pseudomonadota</taxon>
        <taxon>Gammaproteobacteria</taxon>
        <taxon>Vibrionales</taxon>
        <taxon>Vibrionaceae</taxon>
        <taxon>Vibrio</taxon>
    </lineage>
</organism>
<proteinExistence type="predicted"/>
<name>A0A7Z7YGI3_VIBCL</name>